<evidence type="ECO:0000313" key="2">
    <source>
        <dbReference type="Proteomes" id="UP000030687"/>
    </source>
</evidence>
<organism evidence="1 2">
    <name type="scientific">Citrus clementina</name>
    <name type="common">Clementine</name>
    <name type="synonym">Citrus deliciosa x Citrus sinensis</name>
    <dbReference type="NCBI Taxonomy" id="85681"/>
    <lineage>
        <taxon>Eukaryota</taxon>
        <taxon>Viridiplantae</taxon>
        <taxon>Streptophyta</taxon>
        <taxon>Embryophyta</taxon>
        <taxon>Tracheophyta</taxon>
        <taxon>Spermatophyta</taxon>
        <taxon>Magnoliopsida</taxon>
        <taxon>eudicotyledons</taxon>
        <taxon>Gunneridae</taxon>
        <taxon>Pentapetalae</taxon>
        <taxon>rosids</taxon>
        <taxon>malvids</taxon>
        <taxon>Sapindales</taxon>
        <taxon>Rutaceae</taxon>
        <taxon>Aurantioideae</taxon>
        <taxon>Citrus</taxon>
    </lineage>
</organism>
<dbReference type="EMBL" id="KI536726">
    <property type="protein sequence ID" value="ESR51322.1"/>
    <property type="molecule type" value="Genomic_DNA"/>
</dbReference>
<protein>
    <submittedName>
        <fullName evidence="1">Uncharacterized protein</fullName>
    </submittedName>
</protein>
<dbReference type="KEGG" id="cic:CICLE_v10033152mg"/>
<dbReference type="AlphaFoldDB" id="V4TDF5"/>
<dbReference type="Gramene" id="ESR51322">
    <property type="protein sequence ID" value="ESR51322"/>
    <property type="gene ID" value="CICLE_v10033152mg"/>
</dbReference>
<proteinExistence type="predicted"/>
<reference evidence="1 2" key="1">
    <citation type="submission" date="2013-10" db="EMBL/GenBank/DDBJ databases">
        <authorList>
            <consortium name="International Citrus Genome Consortium"/>
            <person name="Jenkins J."/>
            <person name="Schmutz J."/>
            <person name="Prochnik S."/>
            <person name="Rokhsar D."/>
            <person name="Gmitter F."/>
            <person name="Ollitrault P."/>
            <person name="Machado M."/>
            <person name="Talon M."/>
            <person name="Wincker P."/>
            <person name="Jaillon O."/>
            <person name="Morgante M."/>
        </authorList>
    </citation>
    <scope>NUCLEOTIDE SEQUENCE</scope>
    <source>
        <strain evidence="2">cv. Clemenules</strain>
    </source>
</reference>
<evidence type="ECO:0000313" key="1">
    <source>
        <dbReference type="EMBL" id="ESR51322.1"/>
    </source>
</evidence>
<dbReference type="InParanoid" id="V4TDF5"/>
<sequence>MEIFRSRSRPKQKLNNCFDANINNAMHMQNQHTITLTPAPFEIKPACSIYLCCKYYQIYFLVYFFWFEPRGGPKWTPTVGGTFKPVPQLRLITARTGSVRKG</sequence>
<accession>V4TDF5</accession>
<keyword evidence="2" id="KW-1185">Reference proteome</keyword>
<gene>
    <name evidence="1" type="ORF">CICLE_v10033152mg</name>
</gene>
<dbReference type="Proteomes" id="UP000030687">
    <property type="component" value="Unassembled WGS sequence"/>
</dbReference>
<name>V4TDF5_CITCL</name>